<evidence type="ECO:0000313" key="2">
    <source>
        <dbReference type="EMBL" id="OAG21769.1"/>
    </source>
</evidence>
<dbReference type="EMBL" id="KV441476">
    <property type="protein sequence ID" value="OAG21769.1"/>
    <property type="molecule type" value="Genomic_DNA"/>
</dbReference>
<dbReference type="AlphaFoldDB" id="A0A177DSR5"/>
<feature type="chain" id="PRO_5008059723" description="Secreted protein" evidence="1">
    <location>
        <begin position="22"/>
        <end position="76"/>
    </location>
</feature>
<dbReference type="Proteomes" id="UP000077248">
    <property type="component" value="Unassembled WGS sequence"/>
</dbReference>
<dbReference type="RefSeq" id="XP_018387190.1">
    <property type="nucleotide sequence ID" value="XM_018524875.1"/>
</dbReference>
<proteinExistence type="predicted"/>
<organism evidence="2 3">
    <name type="scientific">Alternaria alternata</name>
    <name type="common">Alternaria rot fungus</name>
    <name type="synonym">Torula alternata</name>
    <dbReference type="NCBI Taxonomy" id="5599"/>
    <lineage>
        <taxon>Eukaryota</taxon>
        <taxon>Fungi</taxon>
        <taxon>Dikarya</taxon>
        <taxon>Ascomycota</taxon>
        <taxon>Pezizomycotina</taxon>
        <taxon>Dothideomycetes</taxon>
        <taxon>Pleosporomycetidae</taxon>
        <taxon>Pleosporales</taxon>
        <taxon>Pleosporineae</taxon>
        <taxon>Pleosporaceae</taxon>
        <taxon>Alternaria</taxon>
        <taxon>Alternaria sect. Alternaria</taxon>
        <taxon>Alternaria alternata complex</taxon>
    </lineage>
</organism>
<evidence type="ECO:0008006" key="4">
    <source>
        <dbReference type="Google" id="ProtNLM"/>
    </source>
</evidence>
<accession>A0A177DSR5</accession>
<dbReference type="GeneID" id="29110469"/>
<protein>
    <recommendedName>
        <fullName evidence="4">Secreted protein</fullName>
    </recommendedName>
</protein>
<name>A0A177DSR5_ALTAL</name>
<keyword evidence="3" id="KW-1185">Reference proteome</keyword>
<evidence type="ECO:0000256" key="1">
    <source>
        <dbReference type="SAM" id="SignalP"/>
    </source>
</evidence>
<reference evidence="2 3" key="1">
    <citation type="submission" date="2016-05" db="EMBL/GenBank/DDBJ databases">
        <title>Comparative analysis of secretome profiles of manganese(II)-oxidizing ascomycete fungi.</title>
        <authorList>
            <consortium name="DOE Joint Genome Institute"/>
            <person name="Zeiner C.A."/>
            <person name="Purvine S.O."/>
            <person name="Zink E.M."/>
            <person name="Wu S."/>
            <person name="Pasa-Tolic L."/>
            <person name="Chaput D.L."/>
            <person name="Haridas S."/>
            <person name="Grigoriev I.V."/>
            <person name="Santelli C.M."/>
            <person name="Hansel C.M."/>
        </authorList>
    </citation>
    <scope>NUCLEOTIDE SEQUENCE [LARGE SCALE GENOMIC DNA]</scope>
    <source>
        <strain evidence="2 3">SRC1lrK2f</strain>
    </source>
</reference>
<keyword evidence="1" id="KW-0732">Signal</keyword>
<dbReference type="VEuPathDB" id="FungiDB:CC77DRAFT_1019667"/>
<sequence>MSAPLAMFLTMWCWFRASAAARTMVKCVSKVERRAQRAVALPVMSLSGQPSHQGFSQDGGVRSMIDGPAIGSFGGG</sequence>
<evidence type="ECO:0000313" key="3">
    <source>
        <dbReference type="Proteomes" id="UP000077248"/>
    </source>
</evidence>
<feature type="signal peptide" evidence="1">
    <location>
        <begin position="1"/>
        <end position="21"/>
    </location>
</feature>
<gene>
    <name evidence="2" type="ORF">CC77DRAFT_1019667</name>
</gene>
<dbReference type="KEGG" id="aalt:CC77DRAFT_1019667"/>